<sequence>MWGSTPYISTAEHKNDIRTMEAHWILLGLLSFCSFSSCQECNEQLLENTDFPGTDIATLYSPDVRHCQLLCTQHPSCLFFTFIRPDWIRDDRHFYCYLKSTPSGKPKTQSPLLGVTSGYSLKSCTQPQQSCLSQVYQNIDFPGADYKFLFTADYQECQRACTHDPGCQFFTFANELFSADNIRYKCHLKFSWIAPVIPRIETKGGVVSGFSHNSHQTQFWNSECKSSIFQSTDIPGKNIQMLLAASVEHCQYLCSAHPTCTYFSYVSESFKCYLKKDENYMVSVAKNGVTSGLPTRFCQPENSWVKVAHERVDFQGSDIRYELMDDPDTCQRTCTDNPNCQFYTYVYETFFDVTHRRRCYLKRVISLPAPPKVTKLSNVVSGFAQRNCVV</sequence>
<evidence type="ECO:0000259" key="4">
    <source>
        <dbReference type="PROSITE" id="PS50948"/>
    </source>
</evidence>
<dbReference type="PROSITE" id="PS00495">
    <property type="entry name" value="APPLE"/>
    <property type="match status" value="1"/>
</dbReference>
<dbReference type="PROSITE" id="PS50948">
    <property type="entry name" value="PAN"/>
    <property type="match status" value="3"/>
</dbReference>
<keyword evidence="3" id="KW-0732">Signal</keyword>
<dbReference type="Gene3D" id="3.50.4.10">
    <property type="entry name" value="Hepatocyte Growth Factor"/>
    <property type="match status" value="4"/>
</dbReference>
<proteinExistence type="predicted"/>
<feature type="chain" id="PRO_5034099988" evidence="3">
    <location>
        <begin position="39"/>
        <end position="390"/>
    </location>
</feature>
<dbReference type="PRINTS" id="PR00005">
    <property type="entry name" value="APPLEDOMAIN"/>
</dbReference>
<dbReference type="InterPro" id="IPR000177">
    <property type="entry name" value="Apple"/>
</dbReference>
<dbReference type="Pfam" id="PF14295">
    <property type="entry name" value="PAN_4"/>
    <property type="match status" value="1"/>
</dbReference>
<dbReference type="AlphaFoldDB" id="A0A8C5EIE5"/>
<keyword evidence="1" id="KW-0677">Repeat</keyword>
<protein>
    <submittedName>
        <fullName evidence="5">Coagulation factor XI-like</fullName>
    </submittedName>
</protein>
<dbReference type="Ensembl" id="ENSGWIT00000023774.1">
    <property type="protein sequence ID" value="ENSGWIP00000021676.1"/>
    <property type="gene ID" value="ENSGWIG00000011667.1"/>
</dbReference>
<evidence type="ECO:0000256" key="2">
    <source>
        <dbReference type="ARBA" id="ARBA00023157"/>
    </source>
</evidence>
<keyword evidence="2" id="KW-1015">Disulfide bond</keyword>
<name>A0A8C5EIE5_GOUWI</name>
<accession>A0A8C5EIE5</accession>
<feature type="domain" description="Apple" evidence="4">
    <location>
        <begin position="131"/>
        <end position="214"/>
    </location>
</feature>
<dbReference type="PANTHER" id="PTHR33946:SF4">
    <property type="entry name" value="COAGULATION FACTOR XI"/>
    <property type="match status" value="1"/>
</dbReference>
<feature type="signal peptide" evidence="3">
    <location>
        <begin position="1"/>
        <end position="38"/>
    </location>
</feature>
<feature type="domain" description="Apple" evidence="4">
    <location>
        <begin position="224"/>
        <end position="298"/>
    </location>
</feature>
<reference evidence="5" key="2">
    <citation type="submission" date="2025-08" db="UniProtKB">
        <authorList>
            <consortium name="Ensembl"/>
        </authorList>
    </citation>
    <scope>IDENTIFICATION</scope>
</reference>
<evidence type="ECO:0000256" key="1">
    <source>
        <dbReference type="ARBA" id="ARBA00022737"/>
    </source>
</evidence>
<dbReference type="GO" id="GO:0006508">
    <property type="term" value="P:proteolysis"/>
    <property type="evidence" value="ECO:0007669"/>
    <property type="project" value="InterPro"/>
</dbReference>
<evidence type="ECO:0000313" key="5">
    <source>
        <dbReference type="Ensembl" id="ENSGWIP00000021676.1"/>
    </source>
</evidence>
<dbReference type="Pfam" id="PF00024">
    <property type="entry name" value="PAN_1"/>
    <property type="match status" value="3"/>
</dbReference>
<dbReference type="PANTHER" id="PTHR33946">
    <property type="match status" value="1"/>
</dbReference>
<reference evidence="5" key="3">
    <citation type="submission" date="2025-09" db="UniProtKB">
        <authorList>
            <consortium name="Ensembl"/>
        </authorList>
    </citation>
    <scope>IDENTIFICATION</scope>
</reference>
<dbReference type="SUPFAM" id="SSF57414">
    <property type="entry name" value="Hairpin loop containing domain-like"/>
    <property type="match status" value="2"/>
</dbReference>
<dbReference type="Proteomes" id="UP000694680">
    <property type="component" value="Chromosome 11"/>
</dbReference>
<keyword evidence="6" id="KW-1185">Reference proteome</keyword>
<dbReference type="InterPro" id="IPR003609">
    <property type="entry name" value="Pan_app"/>
</dbReference>
<organism evidence="5 6">
    <name type="scientific">Gouania willdenowi</name>
    <name type="common">Blunt-snouted clingfish</name>
    <name type="synonym">Lepadogaster willdenowi</name>
    <dbReference type="NCBI Taxonomy" id="441366"/>
    <lineage>
        <taxon>Eukaryota</taxon>
        <taxon>Metazoa</taxon>
        <taxon>Chordata</taxon>
        <taxon>Craniata</taxon>
        <taxon>Vertebrata</taxon>
        <taxon>Euteleostomi</taxon>
        <taxon>Actinopterygii</taxon>
        <taxon>Neopterygii</taxon>
        <taxon>Teleostei</taxon>
        <taxon>Neoteleostei</taxon>
        <taxon>Acanthomorphata</taxon>
        <taxon>Ovalentaria</taxon>
        <taxon>Blenniimorphae</taxon>
        <taxon>Blenniiformes</taxon>
        <taxon>Gobiesocoidei</taxon>
        <taxon>Gobiesocidae</taxon>
        <taxon>Gobiesocinae</taxon>
        <taxon>Gouania</taxon>
    </lineage>
</organism>
<gene>
    <name evidence="5" type="primary">LOC114472604</name>
</gene>
<evidence type="ECO:0000256" key="3">
    <source>
        <dbReference type="SAM" id="SignalP"/>
    </source>
</evidence>
<dbReference type="CDD" id="cd01100">
    <property type="entry name" value="APPLE_Factor_XI_like"/>
    <property type="match status" value="4"/>
</dbReference>
<dbReference type="SMART" id="SM00223">
    <property type="entry name" value="APPLE"/>
    <property type="match status" value="4"/>
</dbReference>
<reference evidence="5" key="1">
    <citation type="submission" date="2020-06" db="EMBL/GenBank/DDBJ databases">
        <authorList>
            <consortium name="Wellcome Sanger Institute Data Sharing"/>
        </authorList>
    </citation>
    <scope>NUCLEOTIDE SEQUENCE [LARGE SCALE GENOMIC DNA]</scope>
</reference>
<dbReference type="GO" id="GO:0005576">
    <property type="term" value="C:extracellular region"/>
    <property type="evidence" value="ECO:0007669"/>
    <property type="project" value="InterPro"/>
</dbReference>
<feature type="domain" description="Apple" evidence="4">
    <location>
        <begin position="38"/>
        <end position="124"/>
    </location>
</feature>
<evidence type="ECO:0000313" key="6">
    <source>
        <dbReference type="Proteomes" id="UP000694680"/>
    </source>
</evidence>